<name>A0A0C4DTL1_MAGP6</name>
<evidence type="ECO:0000256" key="1">
    <source>
        <dbReference type="SAM" id="MobiDB-lite"/>
    </source>
</evidence>
<dbReference type="EMBL" id="ADBL01000790">
    <property type="status" value="NOT_ANNOTATED_CDS"/>
    <property type="molecule type" value="Genomic_DNA"/>
</dbReference>
<feature type="compositionally biased region" description="Low complexity" evidence="1">
    <location>
        <begin position="227"/>
        <end position="236"/>
    </location>
</feature>
<accession>A0A0C4DTL1</accession>
<dbReference type="EMBL" id="ADBL01000791">
    <property type="status" value="NOT_ANNOTATED_CDS"/>
    <property type="molecule type" value="Genomic_DNA"/>
</dbReference>
<keyword evidence="2" id="KW-0472">Membrane</keyword>
<dbReference type="GO" id="GO:0016773">
    <property type="term" value="F:phosphotransferase activity, alcohol group as acceptor"/>
    <property type="evidence" value="ECO:0007669"/>
    <property type="project" value="InterPro"/>
</dbReference>
<dbReference type="InterPro" id="IPR001263">
    <property type="entry name" value="PI3K_accessory_dom"/>
</dbReference>
<dbReference type="eggNOG" id="KOG0903">
    <property type="taxonomic scope" value="Eukaryota"/>
</dbReference>
<reference evidence="4" key="3">
    <citation type="submission" date="2011-03" db="EMBL/GenBank/DDBJ databases">
        <title>Annotation of Magnaporthe poae ATCC 64411.</title>
        <authorList>
            <person name="Ma L.-J."/>
            <person name="Dead R."/>
            <person name="Young S.K."/>
            <person name="Zeng Q."/>
            <person name="Gargeya S."/>
            <person name="Fitzgerald M."/>
            <person name="Haas B."/>
            <person name="Abouelleil A."/>
            <person name="Alvarado L."/>
            <person name="Arachchi H.M."/>
            <person name="Berlin A."/>
            <person name="Brown A."/>
            <person name="Chapman S.B."/>
            <person name="Chen Z."/>
            <person name="Dunbar C."/>
            <person name="Freedman E."/>
            <person name="Gearin G."/>
            <person name="Gellesch M."/>
            <person name="Goldberg J."/>
            <person name="Griggs A."/>
            <person name="Gujja S."/>
            <person name="Heiman D."/>
            <person name="Howarth C."/>
            <person name="Larson L."/>
            <person name="Lui A."/>
            <person name="MacDonald P.J.P."/>
            <person name="Mehta T."/>
            <person name="Montmayeur A."/>
            <person name="Murphy C."/>
            <person name="Neiman D."/>
            <person name="Pearson M."/>
            <person name="Priest M."/>
            <person name="Roberts A."/>
            <person name="Saif S."/>
            <person name="Shea T."/>
            <person name="Shenoy N."/>
            <person name="Sisk P."/>
            <person name="Stolte C."/>
            <person name="Sykes S."/>
            <person name="Yandava C."/>
            <person name="Wortman J."/>
            <person name="Nusbaum C."/>
            <person name="Birren B."/>
        </authorList>
    </citation>
    <scope>NUCLEOTIDE SEQUENCE</scope>
    <source>
        <strain evidence="4">ATCC 64411</strain>
    </source>
</reference>
<keyword evidence="4" id="KW-0418">Kinase</keyword>
<keyword evidence="2" id="KW-0812">Transmembrane</keyword>
<feature type="transmembrane region" description="Helical" evidence="2">
    <location>
        <begin position="127"/>
        <end position="150"/>
    </location>
</feature>
<reference evidence="5" key="4">
    <citation type="journal article" date="2015" name="G3 (Bethesda)">
        <title>Genome sequences of three phytopathogenic species of the Magnaporthaceae family of fungi.</title>
        <authorList>
            <person name="Okagaki L.H."/>
            <person name="Nunes C.C."/>
            <person name="Sailsbery J."/>
            <person name="Clay B."/>
            <person name="Brown D."/>
            <person name="John T."/>
            <person name="Oh Y."/>
            <person name="Young N."/>
            <person name="Fitzgerald M."/>
            <person name="Haas B.J."/>
            <person name="Zeng Q."/>
            <person name="Young S."/>
            <person name="Adiconis X."/>
            <person name="Fan L."/>
            <person name="Levin J.Z."/>
            <person name="Mitchell T.K."/>
            <person name="Okubara P.A."/>
            <person name="Farman M.L."/>
            <person name="Kohn L.M."/>
            <person name="Birren B."/>
            <person name="Ma L.-J."/>
            <person name="Dean R.A."/>
        </authorList>
    </citation>
    <scope>NUCLEOTIDE SEQUENCE</scope>
    <source>
        <strain evidence="5">ATCC 64411 / 73-15</strain>
    </source>
</reference>
<feature type="compositionally biased region" description="Low complexity" evidence="1">
    <location>
        <begin position="473"/>
        <end position="482"/>
    </location>
</feature>
<reference evidence="4" key="1">
    <citation type="submission" date="2010-05" db="EMBL/GenBank/DDBJ databases">
        <title>The Genome Sequence of Magnaporthe poae strain ATCC 64411.</title>
        <authorList>
            <consortium name="The Broad Institute Genome Sequencing Platform"/>
            <consortium name="Broad Institute Genome Sequencing Center for Infectious Disease"/>
            <person name="Ma L.-J."/>
            <person name="Dead R."/>
            <person name="Young S."/>
            <person name="Zeng Q."/>
            <person name="Koehrsen M."/>
            <person name="Alvarado L."/>
            <person name="Berlin A."/>
            <person name="Chapman S.B."/>
            <person name="Chen Z."/>
            <person name="Freedman E."/>
            <person name="Gellesch M."/>
            <person name="Goldberg J."/>
            <person name="Griggs A."/>
            <person name="Gujja S."/>
            <person name="Heilman E.R."/>
            <person name="Heiman D."/>
            <person name="Hepburn T."/>
            <person name="Howarth C."/>
            <person name="Jen D."/>
            <person name="Larson L."/>
            <person name="Mehta T."/>
            <person name="Neiman D."/>
            <person name="Pearson M."/>
            <person name="Roberts A."/>
            <person name="Saif S."/>
            <person name="Shea T."/>
            <person name="Shenoy N."/>
            <person name="Sisk P."/>
            <person name="Stolte C."/>
            <person name="Sykes S."/>
            <person name="Walk T."/>
            <person name="White J."/>
            <person name="Yandava C."/>
            <person name="Haas B."/>
            <person name="Nusbaum C."/>
            <person name="Birren B."/>
        </authorList>
    </citation>
    <scope>NUCLEOTIDE SEQUENCE</scope>
    <source>
        <strain evidence="4">ATCC 64411</strain>
    </source>
</reference>
<evidence type="ECO:0000313" key="5">
    <source>
        <dbReference type="EnsemblFungi" id="MAPG_03281T0"/>
    </source>
</evidence>
<dbReference type="Gene3D" id="6.10.140.1260">
    <property type="match status" value="1"/>
</dbReference>
<feature type="compositionally biased region" description="Basic residues" evidence="1">
    <location>
        <begin position="300"/>
        <end position="309"/>
    </location>
</feature>
<reference evidence="5" key="5">
    <citation type="submission" date="2015-06" db="UniProtKB">
        <authorList>
            <consortium name="EnsemblFungi"/>
        </authorList>
    </citation>
    <scope>IDENTIFICATION</scope>
    <source>
        <strain evidence="5">ATCC 64411</strain>
    </source>
</reference>
<keyword evidence="6" id="KW-1185">Reference proteome</keyword>
<feature type="compositionally biased region" description="Low complexity" evidence="1">
    <location>
        <begin position="261"/>
        <end position="276"/>
    </location>
</feature>
<dbReference type="Pfam" id="PF11522">
    <property type="entry name" value="Pik1"/>
    <property type="match status" value="1"/>
</dbReference>
<dbReference type="Pfam" id="PF21245">
    <property type="entry name" value="PI4KB-PIK1_PIK"/>
    <property type="match status" value="1"/>
</dbReference>
<proteinExistence type="predicted"/>
<evidence type="ECO:0000313" key="4">
    <source>
        <dbReference type="EMBL" id="KLU84236.1"/>
    </source>
</evidence>
<dbReference type="Proteomes" id="UP000011715">
    <property type="component" value="Unassembled WGS sequence"/>
</dbReference>
<gene>
    <name evidence="4" type="ORF">MAPG_03281</name>
</gene>
<keyword evidence="4" id="KW-0808">Transferase</keyword>
<dbReference type="VEuPathDB" id="FungiDB:MAPG_03281"/>
<sequence length="965" mass="102160">MDRAVENRQLPPALRYADHVGIHYVLCNKLRQFPYEDIEFFLPQLCHLIISVDNESMALEEFLLDLCEESVTAALLTFWLFQTYLHDLSSNPQAEAFKTCRRVSNKVQHIVFGLADAGRNEKIKENILPVMVLGSFVLAGIGVPGLAHWAGPLAVAQGRKPQPAVDLVPENVSQPQNKMARSHTINTTTTRSKRSKDSGRVTSAPDPSVPAVAVSPDLPKSPRVPKSRPSSSGGSRTPADPDGGDGNKRPSQLEMLSAGGRLSSSSLPLPELRSPRMQVSRPATPVSAGLRPSEQSVNLSRRHSHHVKKALSSQAEMSSLQKVRLLRQNYFRMTDRRRRRRERHVWSTFELNAAIALICKGSHKVRPSSSSGFAVELNKALNSRRANFHEGDIDERDIEDLLRFLLTENKAAVAFAERTMPACITRSKRMAFSRRIDFTGSMTEWDHGGRKDAVMDRGPGQRRRTVLPSLATRRGSGLDDGSSSGGGEYERSDGLETGELRERGPQKPMVFNLPPIREAIGDVYDMADPRNAHHRWRAQGSDIVLPSIRDQPWAGFGGIDGHQPALQAHDMNSMTGTHREWTTIAAAAGAQSARDGLGGGTQQGVTNEAIPAGAGAGATSLSPYMSSVNSDGRINTGYSTAPTGFPFQDVGVGIGGDMTGRGGMGNTNNNNYNGQQATWGNVMLLPVGQGGDYDENHRPGPTGPPPTYDAQGPSVDGAMGNMMVGGGGGWQGDATGTGGVLFDRAPPPTLGSAVMTGTNNNSNGMTASHGHGSYSGNEQGFWSSGGGGGTYCQPGGFYDANGAARAADASDLVVPGSSSNVDPAHLMLGPTTAAFPSSASSSAEWGCGGAQYGSGYRHLGVTNIEAQQQQQYNADGRYGSSGTTTVSAGGGKSGRLYPVVAAAAAGNGPTSGDSGINVVEVSSSTGIMAQRQGWEPVTGGGGDGGYTAEEVAVPASYGVPPQQYQ</sequence>
<feature type="compositionally biased region" description="Basic and acidic residues" evidence="1">
    <location>
        <begin position="488"/>
        <end position="505"/>
    </location>
</feature>
<protein>
    <submittedName>
        <fullName evidence="4">Phosphatidylinositol 4-kinase PIK1alpha</fullName>
    </submittedName>
</protein>
<evidence type="ECO:0000313" key="6">
    <source>
        <dbReference type="Proteomes" id="UP000011715"/>
    </source>
</evidence>
<feature type="region of interest" description="Disordered" evidence="1">
    <location>
        <begin position="689"/>
        <end position="713"/>
    </location>
</feature>
<feature type="region of interest" description="Disordered" evidence="1">
    <location>
        <begin position="170"/>
        <end position="315"/>
    </location>
</feature>
<dbReference type="EnsemblFungi" id="MAPG_03281T0">
    <property type="protein sequence ID" value="MAPG_03281T0"/>
    <property type="gene ID" value="MAPG_03281"/>
</dbReference>
<dbReference type="OrthoDB" id="10264149at2759"/>
<dbReference type="GO" id="GO:0016301">
    <property type="term" value="F:kinase activity"/>
    <property type="evidence" value="ECO:0007669"/>
    <property type="project" value="UniProtKB-KW"/>
</dbReference>
<dbReference type="InterPro" id="IPR021601">
    <property type="entry name" value="Phosphatidylino_kinase_fungi"/>
</dbReference>
<dbReference type="STRING" id="644358.A0A0C4DTL1"/>
<feature type="compositionally biased region" description="Low complexity" evidence="1">
    <location>
        <begin position="203"/>
        <end position="217"/>
    </location>
</feature>
<organism evidence="5 6">
    <name type="scientific">Magnaporthiopsis poae (strain ATCC 64411 / 73-15)</name>
    <name type="common">Kentucky bluegrass fungus</name>
    <name type="synonym">Magnaporthe poae</name>
    <dbReference type="NCBI Taxonomy" id="644358"/>
    <lineage>
        <taxon>Eukaryota</taxon>
        <taxon>Fungi</taxon>
        <taxon>Dikarya</taxon>
        <taxon>Ascomycota</taxon>
        <taxon>Pezizomycotina</taxon>
        <taxon>Sordariomycetes</taxon>
        <taxon>Sordariomycetidae</taxon>
        <taxon>Magnaporthales</taxon>
        <taxon>Magnaporthaceae</taxon>
        <taxon>Magnaporthiopsis</taxon>
    </lineage>
</organism>
<reference evidence="6" key="2">
    <citation type="submission" date="2010-05" db="EMBL/GenBank/DDBJ databases">
        <title>The genome sequence of Magnaporthe poae strain ATCC 64411.</title>
        <authorList>
            <person name="Ma L.-J."/>
            <person name="Dead R."/>
            <person name="Young S."/>
            <person name="Zeng Q."/>
            <person name="Koehrsen M."/>
            <person name="Alvarado L."/>
            <person name="Berlin A."/>
            <person name="Chapman S.B."/>
            <person name="Chen Z."/>
            <person name="Freedman E."/>
            <person name="Gellesch M."/>
            <person name="Goldberg J."/>
            <person name="Griggs A."/>
            <person name="Gujja S."/>
            <person name="Heilman E.R."/>
            <person name="Heiman D."/>
            <person name="Hepburn T."/>
            <person name="Howarth C."/>
            <person name="Jen D."/>
            <person name="Larson L."/>
            <person name="Mehta T."/>
            <person name="Neiman D."/>
            <person name="Pearson M."/>
            <person name="Roberts A."/>
            <person name="Saif S."/>
            <person name="Shea T."/>
            <person name="Shenoy N."/>
            <person name="Sisk P."/>
            <person name="Stolte C."/>
            <person name="Sykes S."/>
            <person name="Walk T."/>
            <person name="White J."/>
            <person name="Yandava C."/>
            <person name="Haas B."/>
            <person name="Nusbaum C."/>
            <person name="Birren B."/>
        </authorList>
    </citation>
    <scope>NUCLEOTIDE SEQUENCE [LARGE SCALE GENOMIC DNA]</scope>
    <source>
        <strain evidence="6">ATCC 64411 / 73-15</strain>
    </source>
</reference>
<keyword evidence="2" id="KW-1133">Transmembrane helix</keyword>
<dbReference type="InterPro" id="IPR016024">
    <property type="entry name" value="ARM-type_fold"/>
</dbReference>
<feature type="domain" description="PIK helical" evidence="3">
    <location>
        <begin position="1"/>
        <end position="106"/>
    </location>
</feature>
<evidence type="ECO:0000259" key="3">
    <source>
        <dbReference type="PROSITE" id="PS51545"/>
    </source>
</evidence>
<dbReference type="AlphaFoldDB" id="A0A0C4DTL1"/>
<evidence type="ECO:0000256" key="2">
    <source>
        <dbReference type="SAM" id="Phobius"/>
    </source>
</evidence>
<dbReference type="PROSITE" id="PS51545">
    <property type="entry name" value="PIK_HELICAL"/>
    <property type="match status" value="1"/>
</dbReference>
<feature type="compositionally biased region" description="Polar residues" evidence="1">
    <location>
        <begin position="171"/>
        <end position="186"/>
    </location>
</feature>
<dbReference type="InterPro" id="IPR049160">
    <property type="entry name" value="PI4KB-PIK1_PIK"/>
</dbReference>
<dbReference type="SUPFAM" id="SSF48371">
    <property type="entry name" value="ARM repeat"/>
    <property type="match status" value="1"/>
</dbReference>
<feature type="region of interest" description="Disordered" evidence="1">
    <location>
        <begin position="447"/>
        <end position="511"/>
    </location>
</feature>
<dbReference type="EMBL" id="GL876967">
    <property type="protein sequence ID" value="KLU84236.1"/>
    <property type="molecule type" value="Genomic_DNA"/>
</dbReference>